<organism evidence="7 8">
    <name type="scientific">Afifella marina DSM 2698</name>
    <dbReference type="NCBI Taxonomy" id="1120955"/>
    <lineage>
        <taxon>Bacteria</taxon>
        <taxon>Pseudomonadati</taxon>
        <taxon>Pseudomonadota</taxon>
        <taxon>Alphaproteobacteria</taxon>
        <taxon>Hyphomicrobiales</taxon>
        <taxon>Afifellaceae</taxon>
        <taxon>Afifella</taxon>
    </lineage>
</organism>
<dbReference type="GO" id="GO:0000725">
    <property type="term" value="P:recombinational repair"/>
    <property type="evidence" value="ECO:0007669"/>
    <property type="project" value="TreeGrafter"/>
</dbReference>
<dbReference type="RefSeq" id="WP_092811469.1">
    <property type="nucleotide sequence ID" value="NZ_FMVW01000003.1"/>
</dbReference>
<keyword evidence="2" id="KW-0378">Hydrolase</keyword>
<dbReference type="GO" id="GO:0003677">
    <property type="term" value="F:DNA binding"/>
    <property type="evidence" value="ECO:0007669"/>
    <property type="project" value="InterPro"/>
</dbReference>
<keyword evidence="4" id="KW-0067">ATP-binding</keyword>
<dbReference type="OrthoDB" id="7211215at2"/>
<sequence>MCELAARLAGYEGAGYVVAPAGFGKTHLIAESTGLSAGRQLILTHTYAGVNALRRKMRTLGVSDRLYRIDTIASWALRLSLSYSDTSGWREERPANNERWCALYEVCARLLDQEFIRRIVGVSYDGLYVDEYQDCSTAQHAIILKLARDLPCRILGDPLQGIFDFGGQNPVDWTRDVEGPFERLGALDVPHRWIQAGAGELGTWLRNVRTRLERDQPIDLNADRPAAVRFVRTDADPQVLFQCQGNSCRYFQCDSSHTVIAIHKGSQEYKAKCHSLSRGLSGKFSSIEEVEGKALFSFIGKIEQARTDAARLEAVIAFAKTCMTAVETHLPAGTVRGEHVNIRGNTRNPEAARKANGYLAAPTSGAMAGFLLALKATAGIEVVRADLFNRALGVLAKNVLHPELSLAEATEKYQGEFRHKGRPVGRRRLIGTTLLVKGLEFDHAIVLDATSLPRKELYVALTRGARTLTVISSNAILRPQD</sequence>
<dbReference type="GO" id="GO:0016787">
    <property type="term" value="F:hydrolase activity"/>
    <property type="evidence" value="ECO:0007669"/>
    <property type="project" value="UniProtKB-KW"/>
</dbReference>
<dbReference type="Pfam" id="PF00580">
    <property type="entry name" value="UvrD-helicase"/>
    <property type="match status" value="1"/>
</dbReference>
<dbReference type="Proteomes" id="UP000199347">
    <property type="component" value="Unassembled WGS sequence"/>
</dbReference>
<reference evidence="7 8" key="1">
    <citation type="submission" date="2016-10" db="EMBL/GenBank/DDBJ databases">
        <authorList>
            <person name="de Groot N.N."/>
        </authorList>
    </citation>
    <scope>NUCLEOTIDE SEQUENCE [LARGE SCALE GENOMIC DNA]</scope>
    <source>
        <strain evidence="7 8">DSM 2698</strain>
    </source>
</reference>
<dbReference type="GO" id="GO:0005829">
    <property type="term" value="C:cytosol"/>
    <property type="evidence" value="ECO:0007669"/>
    <property type="project" value="TreeGrafter"/>
</dbReference>
<dbReference type="SUPFAM" id="SSF52540">
    <property type="entry name" value="P-loop containing nucleoside triphosphate hydrolases"/>
    <property type="match status" value="1"/>
</dbReference>
<proteinExistence type="predicted"/>
<name>A0A1G5NBI3_AFIMA</name>
<dbReference type="PANTHER" id="PTHR11070">
    <property type="entry name" value="UVRD / RECB / PCRA DNA HELICASE FAMILY MEMBER"/>
    <property type="match status" value="1"/>
</dbReference>
<evidence type="ECO:0000256" key="5">
    <source>
        <dbReference type="ARBA" id="ARBA00034923"/>
    </source>
</evidence>
<keyword evidence="3 7" id="KW-0347">Helicase</keyword>
<dbReference type="InterPro" id="IPR000212">
    <property type="entry name" value="DNA_helicase_UvrD/REP"/>
</dbReference>
<dbReference type="GO" id="GO:0043138">
    <property type="term" value="F:3'-5' DNA helicase activity"/>
    <property type="evidence" value="ECO:0007669"/>
    <property type="project" value="TreeGrafter"/>
</dbReference>
<feature type="domain" description="UvrD-like helicase ATP-binding" evidence="6">
    <location>
        <begin position="114"/>
        <end position="167"/>
    </location>
</feature>
<dbReference type="PANTHER" id="PTHR11070:SF2">
    <property type="entry name" value="ATP-DEPENDENT DNA HELICASE SRS2"/>
    <property type="match status" value="1"/>
</dbReference>
<dbReference type="InterPro" id="IPR027417">
    <property type="entry name" value="P-loop_NTPase"/>
</dbReference>
<dbReference type="AlphaFoldDB" id="A0A1G5NBI3"/>
<dbReference type="EMBL" id="FMVW01000003">
    <property type="protein sequence ID" value="SCZ34099.1"/>
    <property type="molecule type" value="Genomic_DNA"/>
</dbReference>
<dbReference type="GO" id="GO:0033202">
    <property type="term" value="C:DNA helicase complex"/>
    <property type="evidence" value="ECO:0007669"/>
    <property type="project" value="TreeGrafter"/>
</dbReference>
<dbReference type="STRING" id="1120955.SAMN03080610_01636"/>
<keyword evidence="8" id="KW-1185">Reference proteome</keyword>
<keyword evidence="1" id="KW-0547">Nucleotide-binding</keyword>
<evidence type="ECO:0000256" key="2">
    <source>
        <dbReference type="ARBA" id="ARBA00022801"/>
    </source>
</evidence>
<evidence type="ECO:0000313" key="7">
    <source>
        <dbReference type="EMBL" id="SCZ34099.1"/>
    </source>
</evidence>
<gene>
    <name evidence="7" type="ORF">SAMN03080610_01636</name>
</gene>
<accession>A0A1G5NBI3</accession>
<evidence type="ECO:0000256" key="3">
    <source>
        <dbReference type="ARBA" id="ARBA00022806"/>
    </source>
</evidence>
<evidence type="ECO:0000259" key="6">
    <source>
        <dbReference type="Pfam" id="PF00580"/>
    </source>
</evidence>
<protein>
    <recommendedName>
        <fullName evidence="5">DNA 3'-5' helicase II</fullName>
    </recommendedName>
</protein>
<dbReference type="GO" id="GO:0005524">
    <property type="term" value="F:ATP binding"/>
    <property type="evidence" value="ECO:0007669"/>
    <property type="project" value="UniProtKB-KW"/>
</dbReference>
<evidence type="ECO:0000313" key="8">
    <source>
        <dbReference type="Proteomes" id="UP000199347"/>
    </source>
</evidence>
<evidence type="ECO:0000256" key="1">
    <source>
        <dbReference type="ARBA" id="ARBA00022741"/>
    </source>
</evidence>
<dbReference type="InterPro" id="IPR014016">
    <property type="entry name" value="UvrD-like_ATP-bd"/>
</dbReference>
<dbReference type="Gene3D" id="3.40.50.300">
    <property type="entry name" value="P-loop containing nucleotide triphosphate hydrolases"/>
    <property type="match status" value="2"/>
</dbReference>
<evidence type="ECO:0000256" key="4">
    <source>
        <dbReference type="ARBA" id="ARBA00022840"/>
    </source>
</evidence>